<evidence type="ECO:0000313" key="1">
    <source>
        <dbReference type="EMBL" id="HIT59559.1"/>
    </source>
</evidence>
<evidence type="ECO:0000313" key="2">
    <source>
        <dbReference type="Proteomes" id="UP000824136"/>
    </source>
</evidence>
<dbReference type="Proteomes" id="UP000824136">
    <property type="component" value="Unassembled WGS sequence"/>
</dbReference>
<comment type="caution">
    <text evidence="1">The sequence shown here is derived from an EMBL/GenBank/DDBJ whole genome shotgun (WGS) entry which is preliminary data.</text>
</comment>
<name>A0A9D1KK55_9FIRM</name>
<sequence length="123" mass="13878">MSITKKKAIYDFFSSFGIPAYEEHQLFAEMPLPYLTYSYPAGSFRDGEISGTVKIWYDDSSDWEDAESVERLILDKLGSSGYITPCEGGGILIKRGKPVSKNNSDGRIRQKQMNIVYEFITNG</sequence>
<proteinExistence type="predicted"/>
<organism evidence="1 2">
    <name type="scientific">Candidatus Faeciplasma pullistercoris</name>
    <dbReference type="NCBI Taxonomy" id="2840800"/>
    <lineage>
        <taxon>Bacteria</taxon>
        <taxon>Bacillati</taxon>
        <taxon>Bacillota</taxon>
        <taxon>Clostridia</taxon>
        <taxon>Eubacteriales</taxon>
        <taxon>Oscillospiraceae</taxon>
        <taxon>Oscillospiraceae incertae sedis</taxon>
        <taxon>Candidatus Faeciplasma</taxon>
    </lineage>
</organism>
<dbReference type="EMBL" id="DVLL01000023">
    <property type="protein sequence ID" value="HIT59559.1"/>
    <property type="molecule type" value="Genomic_DNA"/>
</dbReference>
<reference evidence="1" key="1">
    <citation type="submission" date="2020-10" db="EMBL/GenBank/DDBJ databases">
        <authorList>
            <person name="Gilroy R."/>
        </authorList>
    </citation>
    <scope>NUCLEOTIDE SEQUENCE</scope>
    <source>
        <strain evidence="1">CHK33-4379</strain>
    </source>
</reference>
<gene>
    <name evidence="1" type="ORF">IAC39_07615</name>
</gene>
<dbReference type="AlphaFoldDB" id="A0A9D1KK55"/>
<reference evidence="1" key="2">
    <citation type="journal article" date="2021" name="PeerJ">
        <title>Extensive microbial diversity within the chicken gut microbiome revealed by metagenomics and culture.</title>
        <authorList>
            <person name="Gilroy R."/>
            <person name="Ravi A."/>
            <person name="Getino M."/>
            <person name="Pursley I."/>
            <person name="Horton D.L."/>
            <person name="Alikhan N.F."/>
            <person name="Baker D."/>
            <person name="Gharbi K."/>
            <person name="Hall N."/>
            <person name="Watson M."/>
            <person name="Adriaenssens E.M."/>
            <person name="Foster-Nyarko E."/>
            <person name="Jarju S."/>
            <person name="Secka A."/>
            <person name="Antonio M."/>
            <person name="Oren A."/>
            <person name="Chaudhuri R.R."/>
            <person name="La Ragione R."/>
            <person name="Hildebrand F."/>
            <person name="Pallen M.J."/>
        </authorList>
    </citation>
    <scope>NUCLEOTIDE SEQUENCE</scope>
    <source>
        <strain evidence="1">CHK33-4379</strain>
    </source>
</reference>
<protein>
    <submittedName>
        <fullName evidence="1">Uncharacterized protein</fullName>
    </submittedName>
</protein>
<accession>A0A9D1KK55</accession>